<evidence type="ECO:0000313" key="4">
    <source>
        <dbReference type="Proteomes" id="UP001293593"/>
    </source>
</evidence>
<organism evidence="3 4">
    <name type="scientific">Acacia crassicarpa</name>
    <name type="common">northern wattle</name>
    <dbReference type="NCBI Taxonomy" id="499986"/>
    <lineage>
        <taxon>Eukaryota</taxon>
        <taxon>Viridiplantae</taxon>
        <taxon>Streptophyta</taxon>
        <taxon>Embryophyta</taxon>
        <taxon>Tracheophyta</taxon>
        <taxon>Spermatophyta</taxon>
        <taxon>Magnoliopsida</taxon>
        <taxon>eudicotyledons</taxon>
        <taxon>Gunneridae</taxon>
        <taxon>Pentapetalae</taxon>
        <taxon>rosids</taxon>
        <taxon>fabids</taxon>
        <taxon>Fabales</taxon>
        <taxon>Fabaceae</taxon>
        <taxon>Caesalpinioideae</taxon>
        <taxon>mimosoid clade</taxon>
        <taxon>Acacieae</taxon>
        <taxon>Acacia</taxon>
    </lineage>
</organism>
<evidence type="ECO:0000313" key="3">
    <source>
        <dbReference type="EMBL" id="KAK4276664.1"/>
    </source>
</evidence>
<dbReference type="AlphaFoldDB" id="A0AAE1KJB9"/>
<protein>
    <recommendedName>
        <fullName evidence="2">Alpha/beta hydrolase fold-3 domain-containing protein</fullName>
    </recommendedName>
</protein>
<sequence length="327" mass="36202">MDSANPEMSVDVPPYIRVHKDGTVERIAGSQVAPPGLDLHTNVISKDIVIIPETGVTARIYRSNSAAETPHQKLPLLLYYHGGAFCISSAADPVYHNSLNNLVAEANIIAVSINYRLAPEHPLPAAYEDSWDALRWVASHATQDRGDHESWIKNNVDFDRVFLGGDSAGANISHFLALRLHASHPDPVATKDFKISGLVMVNPYFWGKEPIGVEITDTARKQMVDKWWDFVCPSEKGNDDPLINPFVEEAPALEGLGCSKVVVTVAEKDILVERGKLYYKNLSNSGWKGRAVLLETEGEDHVFHIFNPNCDKAKILIKRLASFINDQ</sequence>
<comment type="similarity">
    <text evidence="1">Belongs to the 'GDXG' lipolytic enzyme family.</text>
</comment>
<dbReference type="Proteomes" id="UP001293593">
    <property type="component" value="Unassembled WGS sequence"/>
</dbReference>
<reference evidence="3" key="1">
    <citation type="submission" date="2023-10" db="EMBL/GenBank/DDBJ databases">
        <title>Chromosome-level genome of the transformable northern wattle, Acacia crassicarpa.</title>
        <authorList>
            <person name="Massaro I."/>
            <person name="Sinha N.R."/>
            <person name="Poethig S."/>
            <person name="Leichty A.R."/>
        </authorList>
    </citation>
    <scope>NUCLEOTIDE SEQUENCE</scope>
    <source>
        <strain evidence="3">Acra3RX</strain>
        <tissue evidence="3">Leaf</tissue>
    </source>
</reference>
<feature type="domain" description="Alpha/beta hydrolase fold-3" evidence="2">
    <location>
        <begin position="77"/>
        <end position="304"/>
    </location>
</feature>
<dbReference type="PANTHER" id="PTHR23024">
    <property type="entry name" value="ARYLACETAMIDE DEACETYLASE"/>
    <property type="match status" value="1"/>
</dbReference>
<dbReference type="InterPro" id="IPR050466">
    <property type="entry name" value="Carboxylest/Gibb_receptor"/>
</dbReference>
<proteinExistence type="inferred from homology"/>
<comment type="caution">
    <text evidence="3">The sequence shown here is derived from an EMBL/GenBank/DDBJ whole genome shotgun (WGS) entry which is preliminary data.</text>
</comment>
<evidence type="ECO:0000256" key="1">
    <source>
        <dbReference type="ARBA" id="ARBA00010515"/>
    </source>
</evidence>
<dbReference type="Pfam" id="PF07859">
    <property type="entry name" value="Abhydrolase_3"/>
    <property type="match status" value="1"/>
</dbReference>
<keyword evidence="4" id="KW-1185">Reference proteome</keyword>
<dbReference type="Gene3D" id="3.40.50.1820">
    <property type="entry name" value="alpha/beta hydrolase"/>
    <property type="match status" value="1"/>
</dbReference>
<accession>A0AAE1KJB9</accession>
<name>A0AAE1KJB9_9FABA</name>
<dbReference type="SUPFAM" id="SSF53474">
    <property type="entry name" value="alpha/beta-Hydrolases"/>
    <property type="match status" value="1"/>
</dbReference>
<evidence type="ECO:0000259" key="2">
    <source>
        <dbReference type="Pfam" id="PF07859"/>
    </source>
</evidence>
<dbReference type="GO" id="GO:0016787">
    <property type="term" value="F:hydrolase activity"/>
    <property type="evidence" value="ECO:0007669"/>
    <property type="project" value="InterPro"/>
</dbReference>
<dbReference type="InterPro" id="IPR013094">
    <property type="entry name" value="AB_hydrolase_3"/>
</dbReference>
<dbReference type="InterPro" id="IPR029058">
    <property type="entry name" value="AB_hydrolase_fold"/>
</dbReference>
<gene>
    <name evidence="3" type="ORF">QN277_014790</name>
</gene>
<dbReference type="PANTHER" id="PTHR23024:SF577">
    <property type="entry name" value="CARBOXYLESTERASE 2-RELATED"/>
    <property type="match status" value="1"/>
</dbReference>
<dbReference type="EMBL" id="JAWXYG010000003">
    <property type="protein sequence ID" value="KAK4276664.1"/>
    <property type="molecule type" value="Genomic_DNA"/>
</dbReference>